<name>A0AAP0D6S8_9ASTR</name>
<dbReference type="CDD" id="cd03784">
    <property type="entry name" value="GT1_Gtf-like"/>
    <property type="match status" value="1"/>
</dbReference>
<dbReference type="PROSITE" id="PS00375">
    <property type="entry name" value="UDPGT"/>
    <property type="match status" value="1"/>
</dbReference>
<reference evidence="7 8" key="1">
    <citation type="submission" date="2024-04" db="EMBL/GenBank/DDBJ databases">
        <title>The reference genome of an endangered Asteraceae, Deinandra increscens subsp. villosa, native to the Central Coast of California.</title>
        <authorList>
            <person name="Guilliams M."/>
            <person name="Hasenstab-Lehman K."/>
            <person name="Meyer R."/>
            <person name="Mcevoy S."/>
        </authorList>
    </citation>
    <scope>NUCLEOTIDE SEQUENCE [LARGE SCALE GENOMIC DNA]</scope>
    <source>
        <tissue evidence="7">Leaf</tissue>
    </source>
</reference>
<dbReference type="GO" id="GO:0016138">
    <property type="term" value="P:glycoside biosynthetic process"/>
    <property type="evidence" value="ECO:0007669"/>
    <property type="project" value="UniProtKB-ARBA"/>
</dbReference>
<feature type="domain" description="Glycosyltransferase N-terminal" evidence="6">
    <location>
        <begin position="11"/>
        <end position="237"/>
    </location>
</feature>
<evidence type="ECO:0000256" key="1">
    <source>
        <dbReference type="ARBA" id="ARBA00009995"/>
    </source>
</evidence>
<dbReference type="EC" id="2.4.1.-" evidence="5"/>
<dbReference type="Gene3D" id="3.40.50.2000">
    <property type="entry name" value="Glycogen Phosphorylase B"/>
    <property type="match status" value="2"/>
</dbReference>
<dbReference type="Pfam" id="PF00201">
    <property type="entry name" value="UDPGT"/>
    <property type="match status" value="1"/>
</dbReference>
<evidence type="ECO:0000259" key="6">
    <source>
        <dbReference type="Pfam" id="PF26168"/>
    </source>
</evidence>
<keyword evidence="2 4" id="KW-0328">Glycosyltransferase</keyword>
<protein>
    <recommendedName>
        <fullName evidence="5">Glycosyltransferase</fullName>
        <ecNumber evidence="5">2.4.1.-</ecNumber>
    </recommendedName>
</protein>
<dbReference type="GO" id="GO:0050404">
    <property type="term" value="F:zeatin O-beta-D-xylosyltransferase activity"/>
    <property type="evidence" value="ECO:0007669"/>
    <property type="project" value="UniProtKB-ARBA"/>
</dbReference>
<dbReference type="FunFam" id="3.40.50.2000:FF:000060">
    <property type="entry name" value="Glycosyltransferase"/>
    <property type="match status" value="1"/>
</dbReference>
<comment type="caution">
    <text evidence="7">The sequence shown here is derived from an EMBL/GenBank/DDBJ whole genome shotgun (WGS) entry which is preliminary data.</text>
</comment>
<sequence>MCTNDQNDPAEVVVVMVPFLAHGHLNQLLHLSRLISAHNLPVHFISTATHLRQLRSRHHDLNNSTVTFHELQTPPFPSPPPNPSSRFPTHLQPAFESTLHLRRPVSALISSLSATARRVAVVHDFMMSYVVQDTKTLPNVETYIFNPLSACDSFWRKWERMGRPFRVDPEVLRRVPSQDGTFPPEFIELVRLQLPHVGFHVGELFDSSRVIEREYIEYLEREELNHNKKIWAIGPINHVDKQVVTVSENRHDCLQWLDLQPGSSVIYVSFGTTTTFSDEQIKELAIGLERSGQRFIWVTRTADFGDVFGSEGKIVDLPTGFEQRVEGRGLVVRGWAPQREILRHFATGGFMSHCGWNSMMESISMGVPVATWPMHSDQPRNAFLITDVLRIGLVVSDWERRDELVSAAVVEGVVRRLIDSSEGEEIRKRAAELAEAVRRSVAEGGECRKEVDSFISYINRKCLM</sequence>
<dbReference type="PANTHER" id="PTHR48044">
    <property type="entry name" value="GLYCOSYLTRANSFERASE"/>
    <property type="match status" value="1"/>
</dbReference>
<dbReference type="PANTHER" id="PTHR48044:SF23">
    <property type="entry name" value="ANTHOCYANIDIN 3-O-GLUCOSYLTRANSFERASE-LIKE"/>
    <property type="match status" value="1"/>
</dbReference>
<keyword evidence="8" id="KW-1185">Reference proteome</keyword>
<organism evidence="7 8">
    <name type="scientific">Deinandra increscens subsp. villosa</name>
    <dbReference type="NCBI Taxonomy" id="3103831"/>
    <lineage>
        <taxon>Eukaryota</taxon>
        <taxon>Viridiplantae</taxon>
        <taxon>Streptophyta</taxon>
        <taxon>Embryophyta</taxon>
        <taxon>Tracheophyta</taxon>
        <taxon>Spermatophyta</taxon>
        <taxon>Magnoliopsida</taxon>
        <taxon>eudicotyledons</taxon>
        <taxon>Gunneridae</taxon>
        <taxon>Pentapetalae</taxon>
        <taxon>asterids</taxon>
        <taxon>campanulids</taxon>
        <taxon>Asterales</taxon>
        <taxon>Asteraceae</taxon>
        <taxon>Asteroideae</taxon>
        <taxon>Heliantheae alliance</taxon>
        <taxon>Madieae</taxon>
        <taxon>Madiinae</taxon>
        <taxon>Deinandra</taxon>
    </lineage>
</organism>
<comment type="similarity">
    <text evidence="1 4">Belongs to the UDP-glycosyltransferase family.</text>
</comment>
<evidence type="ECO:0000256" key="5">
    <source>
        <dbReference type="RuleBase" id="RU362057"/>
    </source>
</evidence>
<dbReference type="SUPFAM" id="SSF53756">
    <property type="entry name" value="UDP-Glycosyltransferase/glycogen phosphorylase"/>
    <property type="match status" value="1"/>
</dbReference>
<accession>A0AAP0D6S8</accession>
<dbReference type="GO" id="GO:0009690">
    <property type="term" value="P:cytokinin metabolic process"/>
    <property type="evidence" value="ECO:0007669"/>
    <property type="project" value="UniProtKB-ARBA"/>
</dbReference>
<dbReference type="InterPro" id="IPR058980">
    <property type="entry name" value="Glyco_transf_N"/>
</dbReference>
<evidence type="ECO:0000313" key="8">
    <source>
        <dbReference type="Proteomes" id="UP001408789"/>
    </source>
</evidence>
<evidence type="ECO:0000313" key="7">
    <source>
        <dbReference type="EMBL" id="KAK9065739.1"/>
    </source>
</evidence>
<dbReference type="InterPro" id="IPR002213">
    <property type="entry name" value="UDP_glucos_trans"/>
</dbReference>
<proteinExistence type="inferred from homology"/>
<dbReference type="Pfam" id="PF26168">
    <property type="entry name" value="Glyco_transf_N"/>
    <property type="match status" value="1"/>
</dbReference>
<evidence type="ECO:0000256" key="2">
    <source>
        <dbReference type="ARBA" id="ARBA00022676"/>
    </source>
</evidence>
<dbReference type="InterPro" id="IPR035595">
    <property type="entry name" value="UDP_glycos_trans_CS"/>
</dbReference>
<evidence type="ECO:0000256" key="3">
    <source>
        <dbReference type="ARBA" id="ARBA00022679"/>
    </source>
</evidence>
<keyword evidence="3 4" id="KW-0808">Transferase</keyword>
<gene>
    <name evidence="7" type="ORF">SSX86_015140</name>
</gene>
<dbReference type="EMBL" id="JBCNJP010000016">
    <property type="protein sequence ID" value="KAK9065739.1"/>
    <property type="molecule type" value="Genomic_DNA"/>
</dbReference>
<dbReference type="Proteomes" id="UP001408789">
    <property type="component" value="Unassembled WGS sequence"/>
</dbReference>
<evidence type="ECO:0000256" key="4">
    <source>
        <dbReference type="RuleBase" id="RU003718"/>
    </source>
</evidence>
<dbReference type="AlphaFoldDB" id="A0AAP0D6S8"/>
<dbReference type="FunFam" id="3.40.50.2000:FF:000238">
    <property type="entry name" value="Glycosyltransferase"/>
    <property type="match status" value="1"/>
</dbReference>